<comment type="caution">
    <text evidence="2">The sequence shown here is derived from an EMBL/GenBank/DDBJ whole genome shotgun (WGS) entry which is preliminary data.</text>
</comment>
<feature type="signal peptide" evidence="1">
    <location>
        <begin position="1"/>
        <end position="23"/>
    </location>
</feature>
<protein>
    <submittedName>
        <fullName evidence="2">Uncharacterized protein</fullName>
    </submittedName>
</protein>
<accession>A0AA36H803</accession>
<proteinExistence type="predicted"/>
<dbReference type="Proteomes" id="UP001176961">
    <property type="component" value="Unassembled WGS sequence"/>
</dbReference>
<organism evidence="2 3">
    <name type="scientific">Cylicocyclus nassatus</name>
    <name type="common">Nematode worm</name>
    <dbReference type="NCBI Taxonomy" id="53992"/>
    <lineage>
        <taxon>Eukaryota</taxon>
        <taxon>Metazoa</taxon>
        <taxon>Ecdysozoa</taxon>
        <taxon>Nematoda</taxon>
        <taxon>Chromadorea</taxon>
        <taxon>Rhabditida</taxon>
        <taxon>Rhabditina</taxon>
        <taxon>Rhabditomorpha</taxon>
        <taxon>Strongyloidea</taxon>
        <taxon>Strongylidae</taxon>
        <taxon>Cylicocyclus</taxon>
    </lineage>
</organism>
<feature type="chain" id="PRO_5041230723" evidence="1">
    <location>
        <begin position="24"/>
        <end position="72"/>
    </location>
</feature>
<keyword evidence="1" id="KW-0732">Signal</keyword>
<keyword evidence="3" id="KW-1185">Reference proteome</keyword>
<evidence type="ECO:0000256" key="1">
    <source>
        <dbReference type="SAM" id="SignalP"/>
    </source>
</evidence>
<reference evidence="2" key="1">
    <citation type="submission" date="2023-07" db="EMBL/GenBank/DDBJ databases">
        <authorList>
            <consortium name="CYATHOMIX"/>
        </authorList>
    </citation>
    <scope>NUCLEOTIDE SEQUENCE</scope>
    <source>
        <strain evidence="2">N/A</strain>
    </source>
</reference>
<dbReference type="AlphaFoldDB" id="A0AA36H803"/>
<evidence type="ECO:0000313" key="2">
    <source>
        <dbReference type="EMBL" id="CAJ0605800.1"/>
    </source>
</evidence>
<name>A0AA36H803_CYLNA</name>
<evidence type="ECO:0000313" key="3">
    <source>
        <dbReference type="Proteomes" id="UP001176961"/>
    </source>
</evidence>
<dbReference type="EMBL" id="CATQJL010000316">
    <property type="protein sequence ID" value="CAJ0605800.1"/>
    <property type="molecule type" value="Genomic_DNA"/>
</dbReference>
<sequence>MHARMLTLYVLMLTAMCFTMVEPVPVGAEAKSDISSNLRQKRQFLYGYPSYSTYSYYPSYGRLYYPSLSIWG</sequence>
<gene>
    <name evidence="2" type="ORF">CYNAS_LOCUS17783</name>
</gene>